<feature type="compositionally biased region" description="Basic and acidic residues" evidence="1">
    <location>
        <begin position="12"/>
        <end position="37"/>
    </location>
</feature>
<sequence>MESDINKCPVRVPDDERPSTPEIDRDDEVRDPDHVPDEDGTDSDSQTGTEPKRKMRPQNWSRESNKRLRMEGRAYKGMKKLTNILLLVLRKIAGKCKEESVLKHVIKETENVVILQMMIDRKYLQVSGKTWIGRKRKSS</sequence>
<evidence type="ECO:0000256" key="1">
    <source>
        <dbReference type="SAM" id="MobiDB-lite"/>
    </source>
</evidence>
<evidence type="ECO:0000313" key="3">
    <source>
        <dbReference type="Proteomes" id="UP001347796"/>
    </source>
</evidence>
<proteinExistence type="predicted"/>
<name>A0AAN8PRZ3_PATCE</name>
<gene>
    <name evidence="2" type="ORF">SNE40_009569</name>
</gene>
<reference evidence="2 3" key="1">
    <citation type="submission" date="2024-01" db="EMBL/GenBank/DDBJ databases">
        <title>The genome of the rayed Mediterranean limpet Patella caerulea (Linnaeus, 1758).</title>
        <authorList>
            <person name="Anh-Thu Weber A."/>
            <person name="Halstead-Nussloch G."/>
        </authorList>
    </citation>
    <scope>NUCLEOTIDE SEQUENCE [LARGE SCALE GENOMIC DNA]</scope>
    <source>
        <strain evidence="2">AATW-2023a</strain>
        <tissue evidence="2">Whole specimen</tissue>
    </source>
</reference>
<feature type="region of interest" description="Disordered" evidence="1">
    <location>
        <begin position="1"/>
        <end position="72"/>
    </location>
</feature>
<protein>
    <submittedName>
        <fullName evidence="2">Uncharacterized protein</fullName>
    </submittedName>
</protein>
<organism evidence="2 3">
    <name type="scientific">Patella caerulea</name>
    <name type="common">Rayed Mediterranean limpet</name>
    <dbReference type="NCBI Taxonomy" id="87958"/>
    <lineage>
        <taxon>Eukaryota</taxon>
        <taxon>Metazoa</taxon>
        <taxon>Spiralia</taxon>
        <taxon>Lophotrochozoa</taxon>
        <taxon>Mollusca</taxon>
        <taxon>Gastropoda</taxon>
        <taxon>Patellogastropoda</taxon>
        <taxon>Patelloidea</taxon>
        <taxon>Patellidae</taxon>
        <taxon>Patella</taxon>
    </lineage>
</organism>
<dbReference type="AlphaFoldDB" id="A0AAN8PRZ3"/>
<keyword evidence="3" id="KW-1185">Reference proteome</keyword>
<evidence type="ECO:0000313" key="2">
    <source>
        <dbReference type="EMBL" id="KAK6181783.1"/>
    </source>
</evidence>
<dbReference type="EMBL" id="JAZGQO010000007">
    <property type="protein sequence ID" value="KAK6181783.1"/>
    <property type="molecule type" value="Genomic_DNA"/>
</dbReference>
<dbReference type="Proteomes" id="UP001347796">
    <property type="component" value="Unassembled WGS sequence"/>
</dbReference>
<comment type="caution">
    <text evidence="2">The sequence shown here is derived from an EMBL/GenBank/DDBJ whole genome shotgun (WGS) entry which is preliminary data.</text>
</comment>
<feature type="compositionally biased region" description="Basic and acidic residues" evidence="1">
    <location>
        <begin position="63"/>
        <end position="72"/>
    </location>
</feature>
<accession>A0AAN8PRZ3</accession>